<feature type="transmembrane region" description="Helical" evidence="5">
    <location>
        <begin position="355"/>
        <end position="379"/>
    </location>
</feature>
<dbReference type="Proteomes" id="UP001372526">
    <property type="component" value="Unassembled WGS sequence"/>
</dbReference>
<comment type="caution">
    <text evidence="6">The sequence shown here is derived from an EMBL/GenBank/DDBJ whole genome shotgun (WGS) entry which is preliminary data.</text>
</comment>
<feature type="transmembrane region" description="Helical" evidence="5">
    <location>
        <begin position="320"/>
        <end position="343"/>
    </location>
</feature>
<keyword evidence="7" id="KW-1185">Reference proteome</keyword>
<comment type="subcellular location">
    <subcellularLocation>
        <location evidence="1">Membrane</location>
        <topology evidence="1">Multi-pass membrane protein</topology>
    </subcellularLocation>
</comment>
<feature type="transmembrane region" description="Helical" evidence="5">
    <location>
        <begin position="149"/>
        <end position="166"/>
    </location>
</feature>
<proteinExistence type="predicted"/>
<reference evidence="6 7" key="1">
    <citation type="submission" date="2024-01" db="EMBL/GenBank/DDBJ databases">
        <title>Seven novel Bacillus-like species.</title>
        <authorList>
            <person name="Liu G."/>
        </authorList>
    </citation>
    <scope>NUCLEOTIDE SEQUENCE [LARGE SCALE GENOMIC DNA]</scope>
    <source>
        <strain evidence="6 7">FJAT-51639</strain>
    </source>
</reference>
<feature type="transmembrane region" description="Helical" evidence="5">
    <location>
        <begin position="172"/>
        <end position="191"/>
    </location>
</feature>
<keyword evidence="3 5" id="KW-1133">Transmembrane helix</keyword>
<dbReference type="Pfam" id="PF01943">
    <property type="entry name" value="Polysacc_synt"/>
    <property type="match status" value="1"/>
</dbReference>
<keyword evidence="4 5" id="KW-0472">Membrane</keyword>
<feature type="transmembrane region" description="Helical" evidence="5">
    <location>
        <begin position="444"/>
        <end position="464"/>
    </location>
</feature>
<evidence type="ECO:0000256" key="1">
    <source>
        <dbReference type="ARBA" id="ARBA00004141"/>
    </source>
</evidence>
<feature type="transmembrane region" description="Helical" evidence="5">
    <location>
        <begin position="47"/>
        <end position="65"/>
    </location>
</feature>
<gene>
    <name evidence="6" type="ORF">WAZ07_23670</name>
</gene>
<evidence type="ECO:0000313" key="6">
    <source>
        <dbReference type="EMBL" id="MEI4804147.1"/>
    </source>
</evidence>
<feature type="transmembrane region" description="Helical" evidence="5">
    <location>
        <begin position="247"/>
        <end position="270"/>
    </location>
</feature>
<evidence type="ECO:0000256" key="4">
    <source>
        <dbReference type="ARBA" id="ARBA00023136"/>
    </source>
</evidence>
<feature type="transmembrane region" description="Helical" evidence="5">
    <location>
        <begin position="86"/>
        <end position="108"/>
    </location>
</feature>
<feature type="transmembrane region" description="Helical" evidence="5">
    <location>
        <begin position="422"/>
        <end position="438"/>
    </location>
</feature>
<name>A0ABU8FN72_9BACI</name>
<feature type="transmembrane region" description="Helical" evidence="5">
    <location>
        <begin position="9"/>
        <end position="27"/>
    </location>
</feature>
<dbReference type="RefSeq" id="WP_336474408.1">
    <property type="nucleotide sequence ID" value="NZ_JBAWSX010000022.1"/>
</dbReference>
<feature type="transmembrane region" description="Helical" evidence="5">
    <location>
        <begin position="291"/>
        <end position="314"/>
    </location>
</feature>
<sequence>MQKSIVSNIFYKLLLNTFNIILPLLVGPYAYRMLGPHSMGMVNNSETIFNFFFLFATFGVYQYGLREISLVKKDKKKTSQLFTSLYLINFTTSILALLAFLVFSYIGYGSKEEFPVLLIFGFNFISSLFYVEWYNEAHENYDFIAKKTVIVRLIYVVLLFIFIHGANDYKQFAGLLVLSTFLNHFISFIYVKRQVKFDFSGITIIPHLKPLFLVVIFSNATILYTQLDRLLLGEYVGKSELSYYVMSFQIMTIINTLMLSVIQVTVPRLSYLSGNADEKEYESLLNKISKVYFITLFPAAIGLMLIAHGVVIIYGGNEFASAGSTLVAFALYMIALGIESILSNQIIYVKKKENILVRFLFIGGFLNLILNISLIVFHVFTPTTAIFTTTISYCLLIALEYIYVKKKLKVNYTLFDISKLKYLFYSLTFIPLSFLVHITITGKILPVIITIITCGCVYALILLITKDEILFMFLDKIKEKLKKK</sequence>
<organism evidence="6 7">
    <name type="scientific">Bacillus bruguierae</name>
    <dbReference type="NCBI Taxonomy" id="3127667"/>
    <lineage>
        <taxon>Bacteria</taxon>
        <taxon>Bacillati</taxon>
        <taxon>Bacillota</taxon>
        <taxon>Bacilli</taxon>
        <taxon>Bacillales</taxon>
        <taxon>Bacillaceae</taxon>
        <taxon>Bacillus</taxon>
    </lineage>
</organism>
<evidence type="ECO:0000256" key="2">
    <source>
        <dbReference type="ARBA" id="ARBA00022692"/>
    </source>
</evidence>
<protein>
    <submittedName>
        <fullName evidence="6">Oligosaccharide flippase family protein</fullName>
    </submittedName>
</protein>
<evidence type="ECO:0000313" key="7">
    <source>
        <dbReference type="Proteomes" id="UP001372526"/>
    </source>
</evidence>
<feature type="transmembrane region" description="Helical" evidence="5">
    <location>
        <begin position="114"/>
        <end position="133"/>
    </location>
</feature>
<dbReference type="InterPro" id="IPR052556">
    <property type="entry name" value="PolySynth_Transporter"/>
</dbReference>
<dbReference type="InterPro" id="IPR002797">
    <property type="entry name" value="Polysacc_synth"/>
</dbReference>
<feature type="transmembrane region" description="Helical" evidence="5">
    <location>
        <begin position="385"/>
        <end position="402"/>
    </location>
</feature>
<evidence type="ECO:0000256" key="5">
    <source>
        <dbReference type="SAM" id="Phobius"/>
    </source>
</evidence>
<evidence type="ECO:0000256" key="3">
    <source>
        <dbReference type="ARBA" id="ARBA00022989"/>
    </source>
</evidence>
<keyword evidence="2 5" id="KW-0812">Transmembrane</keyword>
<accession>A0ABU8FN72</accession>
<feature type="transmembrane region" description="Helical" evidence="5">
    <location>
        <begin position="211"/>
        <end position="227"/>
    </location>
</feature>
<dbReference type="PANTHER" id="PTHR43424">
    <property type="entry name" value="LOCUS PUTATIVE PROTEIN 1-RELATED"/>
    <property type="match status" value="1"/>
</dbReference>
<dbReference type="EMBL" id="JBAWSX010000022">
    <property type="protein sequence ID" value="MEI4804147.1"/>
    <property type="molecule type" value="Genomic_DNA"/>
</dbReference>
<dbReference type="PANTHER" id="PTHR43424:SF1">
    <property type="entry name" value="LOCUS PUTATIVE PROTEIN 1-RELATED"/>
    <property type="match status" value="1"/>
</dbReference>